<name>A0AAD2DRQ6_9LAMI</name>
<dbReference type="InterPro" id="IPR021629">
    <property type="entry name" value="Mediator_Med23"/>
</dbReference>
<feature type="compositionally biased region" description="Basic and acidic residues" evidence="6">
    <location>
        <begin position="27"/>
        <end position="38"/>
    </location>
</feature>
<keyword evidence="4" id="KW-0804">Transcription</keyword>
<comment type="similarity">
    <text evidence="2">Belongs to the Mediator complex subunit 23 family.</text>
</comment>
<dbReference type="PANTHER" id="PTHR12691:SF10">
    <property type="entry name" value="MEDIATOR OF RNA POLYMERASE II TRANSCRIPTION SUBUNIT 23"/>
    <property type="match status" value="1"/>
</dbReference>
<dbReference type="AlphaFoldDB" id="A0AAD2DRQ6"/>
<dbReference type="GO" id="GO:0003746">
    <property type="term" value="F:translation elongation factor activity"/>
    <property type="evidence" value="ECO:0007669"/>
    <property type="project" value="InterPro"/>
</dbReference>
<evidence type="ECO:0000256" key="3">
    <source>
        <dbReference type="ARBA" id="ARBA00023015"/>
    </source>
</evidence>
<organism evidence="7 8">
    <name type="scientific">Fraxinus pennsylvanica</name>
    <dbReference type="NCBI Taxonomy" id="56036"/>
    <lineage>
        <taxon>Eukaryota</taxon>
        <taxon>Viridiplantae</taxon>
        <taxon>Streptophyta</taxon>
        <taxon>Embryophyta</taxon>
        <taxon>Tracheophyta</taxon>
        <taxon>Spermatophyta</taxon>
        <taxon>Magnoliopsida</taxon>
        <taxon>eudicotyledons</taxon>
        <taxon>Gunneridae</taxon>
        <taxon>Pentapetalae</taxon>
        <taxon>asterids</taxon>
        <taxon>lamiids</taxon>
        <taxon>Lamiales</taxon>
        <taxon>Oleaceae</taxon>
        <taxon>Oleeae</taxon>
        <taxon>Fraxinus</taxon>
    </lineage>
</organism>
<keyword evidence="8" id="KW-1185">Reference proteome</keyword>
<dbReference type="GO" id="GO:0005667">
    <property type="term" value="C:transcription regulator complex"/>
    <property type="evidence" value="ECO:0007669"/>
    <property type="project" value="TreeGrafter"/>
</dbReference>
<protein>
    <submittedName>
        <fullName evidence="7">Uncharacterized protein</fullName>
    </submittedName>
</protein>
<keyword evidence="3" id="KW-0805">Transcription regulation</keyword>
<dbReference type="EMBL" id="OU503040">
    <property type="protein sequence ID" value="CAI9761261.1"/>
    <property type="molecule type" value="Genomic_DNA"/>
</dbReference>
<evidence type="ECO:0000256" key="4">
    <source>
        <dbReference type="ARBA" id="ARBA00023163"/>
    </source>
</evidence>
<dbReference type="GO" id="GO:0010628">
    <property type="term" value="P:positive regulation of gene expression"/>
    <property type="evidence" value="ECO:0007669"/>
    <property type="project" value="TreeGrafter"/>
</dbReference>
<feature type="compositionally biased region" description="Acidic residues" evidence="6">
    <location>
        <begin position="11"/>
        <end position="26"/>
    </location>
</feature>
<evidence type="ECO:0000256" key="1">
    <source>
        <dbReference type="ARBA" id="ARBA00004123"/>
    </source>
</evidence>
<dbReference type="GO" id="GO:0016592">
    <property type="term" value="C:mediator complex"/>
    <property type="evidence" value="ECO:0007669"/>
    <property type="project" value="TreeGrafter"/>
</dbReference>
<dbReference type="PANTHER" id="PTHR12691">
    <property type="entry name" value="MEDIATOR OF RNA POLYMERASE II TRANSCRIPTION SUBUNIT 23"/>
    <property type="match status" value="1"/>
</dbReference>
<dbReference type="InterPro" id="IPR001326">
    <property type="entry name" value="Transl_elong_EF1B_B/D_CS"/>
</dbReference>
<evidence type="ECO:0000256" key="2">
    <source>
        <dbReference type="ARBA" id="ARBA00010222"/>
    </source>
</evidence>
<dbReference type="PROSITE" id="PS00824">
    <property type="entry name" value="EF1BD_1"/>
    <property type="match status" value="1"/>
</dbReference>
<gene>
    <name evidence="7" type="ORF">FPE_LOCUS8691</name>
</gene>
<keyword evidence="5" id="KW-0539">Nucleus</keyword>
<feature type="region of interest" description="Disordered" evidence="6">
    <location>
        <begin position="1"/>
        <end position="47"/>
    </location>
</feature>
<evidence type="ECO:0000313" key="8">
    <source>
        <dbReference type="Proteomes" id="UP000834106"/>
    </source>
</evidence>
<comment type="subcellular location">
    <subcellularLocation>
        <location evidence="1">Nucleus</location>
    </subcellularLocation>
</comment>
<evidence type="ECO:0000256" key="6">
    <source>
        <dbReference type="SAM" id="MobiDB-lite"/>
    </source>
</evidence>
<evidence type="ECO:0000313" key="7">
    <source>
        <dbReference type="EMBL" id="CAI9761261.1"/>
    </source>
</evidence>
<dbReference type="GO" id="GO:0006357">
    <property type="term" value="P:regulation of transcription by RNA polymerase II"/>
    <property type="evidence" value="ECO:0007669"/>
    <property type="project" value="TreeGrafter"/>
</dbReference>
<dbReference type="Proteomes" id="UP000834106">
    <property type="component" value="Chromosome 5"/>
</dbReference>
<sequence>MVNDISLQEFAGDDDDDLDLFGDETEEEKKAAEQREAAKASSKKKERPKKLCKVELSRELPPSNEQFLLDFKQLQIQFPDQVQLHAVTESALISLVIQCCIHAPRAEFLLFALRSLCSIGYINWDTFLPSLLLHLLEGYTQHSRSKQSPEEKSVSVKKEKKNEFLFIFFLLFV</sequence>
<reference evidence="7" key="1">
    <citation type="submission" date="2023-05" db="EMBL/GenBank/DDBJ databases">
        <authorList>
            <person name="Huff M."/>
        </authorList>
    </citation>
    <scope>NUCLEOTIDE SEQUENCE</scope>
</reference>
<proteinExistence type="inferred from homology"/>
<accession>A0AAD2DRQ6</accession>
<evidence type="ECO:0000256" key="5">
    <source>
        <dbReference type="ARBA" id="ARBA00023242"/>
    </source>
</evidence>